<accession>A0A8H5GAB9</accession>
<dbReference type="AlphaFoldDB" id="A0A8H5GAB9"/>
<proteinExistence type="inferred from homology"/>
<dbReference type="PROSITE" id="PS00624">
    <property type="entry name" value="GMC_OXRED_2"/>
    <property type="match status" value="1"/>
</dbReference>
<dbReference type="PANTHER" id="PTHR11552">
    <property type="entry name" value="GLUCOSE-METHANOL-CHOLINE GMC OXIDOREDUCTASE"/>
    <property type="match status" value="1"/>
</dbReference>
<dbReference type="Gene3D" id="3.30.560.10">
    <property type="entry name" value="Glucose Oxidase, domain 3"/>
    <property type="match status" value="1"/>
</dbReference>
<comment type="cofactor">
    <cofactor evidence="1">
        <name>FAD</name>
        <dbReference type="ChEBI" id="CHEBI:57692"/>
    </cofactor>
</comment>
<reference evidence="7 8" key="1">
    <citation type="journal article" date="2020" name="ISME J.">
        <title>Uncovering the hidden diversity of litter-decomposition mechanisms in mushroom-forming fungi.</title>
        <authorList>
            <person name="Floudas D."/>
            <person name="Bentzer J."/>
            <person name="Ahren D."/>
            <person name="Johansson T."/>
            <person name="Persson P."/>
            <person name="Tunlid A."/>
        </authorList>
    </citation>
    <scope>NUCLEOTIDE SEQUENCE [LARGE SCALE GENOMIC DNA]</scope>
    <source>
        <strain evidence="7 8">CBS 291.85</strain>
    </source>
</reference>
<dbReference type="Proteomes" id="UP000559256">
    <property type="component" value="Unassembled WGS sequence"/>
</dbReference>
<dbReference type="Pfam" id="PF00732">
    <property type="entry name" value="GMC_oxred_N"/>
    <property type="match status" value="1"/>
</dbReference>
<feature type="active site" description="Proton donor" evidence="5">
    <location>
        <position position="577"/>
    </location>
</feature>
<dbReference type="EMBL" id="JAACJM010000041">
    <property type="protein sequence ID" value="KAF5361272.1"/>
    <property type="molecule type" value="Genomic_DNA"/>
</dbReference>
<evidence type="ECO:0000313" key="7">
    <source>
        <dbReference type="EMBL" id="KAF5361272.1"/>
    </source>
</evidence>
<dbReference type="Gene3D" id="3.50.50.60">
    <property type="entry name" value="FAD/NAD(P)-binding domain"/>
    <property type="match status" value="1"/>
</dbReference>
<feature type="active site" description="Proton acceptor" evidence="5">
    <location>
        <position position="619"/>
    </location>
</feature>
<feature type="domain" description="Glucose-methanol-choline oxidoreductase N-terminal" evidence="6">
    <location>
        <begin position="345"/>
        <end position="359"/>
    </location>
</feature>
<evidence type="ECO:0000256" key="5">
    <source>
        <dbReference type="PIRSR" id="PIRSR000137-1"/>
    </source>
</evidence>
<dbReference type="GO" id="GO:0016614">
    <property type="term" value="F:oxidoreductase activity, acting on CH-OH group of donors"/>
    <property type="evidence" value="ECO:0007669"/>
    <property type="project" value="InterPro"/>
</dbReference>
<evidence type="ECO:0000256" key="3">
    <source>
        <dbReference type="ARBA" id="ARBA00022630"/>
    </source>
</evidence>
<dbReference type="InterPro" id="IPR012132">
    <property type="entry name" value="GMC_OxRdtase"/>
</dbReference>
<keyword evidence="4" id="KW-0274">FAD</keyword>
<keyword evidence="8" id="KW-1185">Reference proteome</keyword>
<dbReference type="PANTHER" id="PTHR11552:SF147">
    <property type="entry name" value="CHOLINE DEHYDROGENASE, MITOCHONDRIAL"/>
    <property type="match status" value="1"/>
</dbReference>
<evidence type="ECO:0000313" key="8">
    <source>
        <dbReference type="Proteomes" id="UP000559256"/>
    </source>
</evidence>
<dbReference type="InterPro" id="IPR007867">
    <property type="entry name" value="GMC_OxRtase_C"/>
</dbReference>
<dbReference type="GO" id="GO:0050660">
    <property type="term" value="F:flavin adenine dinucleotide binding"/>
    <property type="evidence" value="ECO:0007669"/>
    <property type="project" value="InterPro"/>
</dbReference>
<dbReference type="PIRSF" id="PIRSF000137">
    <property type="entry name" value="Alcohol_oxidase"/>
    <property type="match status" value="1"/>
</dbReference>
<dbReference type="InterPro" id="IPR000172">
    <property type="entry name" value="GMC_OxRdtase_N"/>
</dbReference>
<evidence type="ECO:0000256" key="1">
    <source>
        <dbReference type="ARBA" id="ARBA00001974"/>
    </source>
</evidence>
<dbReference type="Pfam" id="PF05199">
    <property type="entry name" value="GMC_oxred_C"/>
    <property type="match status" value="1"/>
</dbReference>
<organism evidence="7 8">
    <name type="scientific">Tetrapyrgos nigripes</name>
    <dbReference type="NCBI Taxonomy" id="182062"/>
    <lineage>
        <taxon>Eukaryota</taxon>
        <taxon>Fungi</taxon>
        <taxon>Dikarya</taxon>
        <taxon>Basidiomycota</taxon>
        <taxon>Agaricomycotina</taxon>
        <taxon>Agaricomycetes</taxon>
        <taxon>Agaricomycetidae</taxon>
        <taxon>Agaricales</taxon>
        <taxon>Marasmiineae</taxon>
        <taxon>Marasmiaceae</taxon>
        <taxon>Tetrapyrgos</taxon>
    </lineage>
</organism>
<evidence type="ECO:0000259" key="6">
    <source>
        <dbReference type="PROSITE" id="PS00624"/>
    </source>
</evidence>
<keyword evidence="3" id="KW-0285">Flavoprotein</keyword>
<comment type="similarity">
    <text evidence="2">Belongs to the GMC oxidoreductase family.</text>
</comment>
<dbReference type="OrthoDB" id="269227at2759"/>
<dbReference type="SUPFAM" id="SSF54373">
    <property type="entry name" value="FAD-linked reductases, C-terminal domain"/>
    <property type="match status" value="1"/>
</dbReference>
<comment type="caution">
    <text evidence="7">The sequence shown here is derived from an EMBL/GenBank/DDBJ whole genome shotgun (WGS) entry which is preliminary data.</text>
</comment>
<dbReference type="InterPro" id="IPR036188">
    <property type="entry name" value="FAD/NAD-bd_sf"/>
</dbReference>
<name>A0A8H5GAB9_9AGAR</name>
<evidence type="ECO:0000256" key="2">
    <source>
        <dbReference type="ARBA" id="ARBA00010790"/>
    </source>
</evidence>
<protein>
    <recommendedName>
        <fullName evidence="6">Glucose-methanol-choline oxidoreductase N-terminal domain-containing protein</fullName>
    </recommendedName>
</protein>
<dbReference type="SUPFAM" id="SSF51905">
    <property type="entry name" value="FAD/NAD(P)-binding domain"/>
    <property type="match status" value="1"/>
</dbReference>
<gene>
    <name evidence="7" type="ORF">D9758_010313</name>
</gene>
<evidence type="ECO:0000256" key="4">
    <source>
        <dbReference type="ARBA" id="ARBA00022827"/>
    </source>
</evidence>
<sequence length="643" mass="69757">MIKFSSLWTTFVLLAPYVTFGIGSGVAATSLYTNPNDLPTKEYDFIVVGAGTAGNVIAARLSEDPTKSVLVIEAGVDDTNVLPIHVPFLAFNLYGSEVDWNYTTVPQKELNNRTIPVPRGFTLGGSSSISKSRLSELVDPLLIHSFVPGKDLMIWTRESRDLWDHYAEVTGDSGWSWDALEKYWNKISTYVSPTSNSSPLAVPPSDDPTLSNGNGPLLVTLPNFPGELDEKVIDASKLLQQENGADSRFKFTADMNTGDSLGFGYNQELTGHGERYSSATGYLHPALNSNRPNLDVLIQTRATRLLQGTNDTSDIPHFNQVEVAQSAGGLRFKFSARNEIILSSGAIGTPQLLLLSGVGPKKELEGLGIDIVADRPAVGKNLRDHPLLVTIYEVNSTKTFDDVNRSPALQQQLLEQWQNNRTGLFANTVNSVLGFLRLPDDQLEGIQDSASGPNAPHLELLFTDGFLPILGSQPATGNYITTVNVVVAPKSVGSLTLESTNGDTFTQPLIDYNIYGDSFDIQAMLQAVNDSETFFSTAPWTEDNFIISLAGRNSTSIGATEEEKIAFLKDNTVTIFHPVGTASMGSKDEDVTDARLRVRGLKGVRIVDASVFPSIPEGHPLAPIYTLAERAADLIKEDNGMSL</sequence>